<feature type="transmembrane region" description="Helical" evidence="6">
    <location>
        <begin position="7"/>
        <end position="31"/>
    </location>
</feature>
<dbReference type="Gene3D" id="2.30.120.10">
    <property type="match status" value="1"/>
</dbReference>
<dbReference type="EMBL" id="VXRG01000057">
    <property type="protein sequence ID" value="MXY93096.1"/>
    <property type="molecule type" value="Genomic_DNA"/>
</dbReference>
<feature type="binding site" evidence="5">
    <location>
        <position position="346"/>
    </location>
    <ligand>
        <name>Ca(2+)</name>
        <dbReference type="ChEBI" id="CHEBI:29108"/>
    </ligand>
</feature>
<evidence type="ECO:0000256" key="3">
    <source>
        <dbReference type="ARBA" id="ARBA00023145"/>
    </source>
</evidence>
<dbReference type="Gene3D" id="1.10.439.10">
    <property type="entry name" value="Penicillin Amidohydrolase, domain 1"/>
    <property type="match status" value="1"/>
</dbReference>
<organism evidence="7">
    <name type="scientific">Caldilineaceae bacterium SB0664_bin_27</name>
    <dbReference type="NCBI Taxonomy" id="2605260"/>
    <lineage>
        <taxon>Bacteria</taxon>
        <taxon>Bacillati</taxon>
        <taxon>Chloroflexota</taxon>
        <taxon>Caldilineae</taxon>
        <taxon>Caldilineales</taxon>
        <taxon>Caldilineaceae</taxon>
    </lineage>
</organism>
<protein>
    <submittedName>
        <fullName evidence="7">Penicillin acylase family protein</fullName>
    </submittedName>
</protein>
<reference evidence="7" key="1">
    <citation type="submission" date="2019-09" db="EMBL/GenBank/DDBJ databases">
        <title>Characterisation of the sponge microbiome using genome-centric metagenomics.</title>
        <authorList>
            <person name="Engelberts J.P."/>
            <person name="Robbins S.J."/>
            <person name="De Goeij J.M."/>
            <person name="Aranda M."/>
            <person name="Bell S.C."/>
            <person name="Webster N.S."/>
        </authorList>
    </citation>
    <scope>NUCLEOTIDE SEQUENCE</scope>
    <source>
        <strain evidence="7">SB0664_bin_27</strain>
    </source>
</reference>
<name>A0A6B0YPX2_9CHLR</name>
<dbReference type="Gene3D" id="1.10.1400.10">
    <property type="match status" value="1"/>
</dbReference>
<keyword evidence="2" id="KW-0378">Hydrolase</keyword>
<dbReference type="InterPro" id="IPR029055">
    <property type="entry name" value="Ntn_hydrolases_N"/>
</dbReference>
<feature type="binding site" evidence="5">
    <location>
        <position position="193"/>
    </location>
    <ligand>
        <name>Ca(2+)</name>
        <dbReference type="ChEBI" id="CHEBI:29108"/>
    </ligand>
</feature>
<evidence type="ECO:0000256" key="1">
    <source>
        <dbReference type="ARBA" id="ARBA00006586"/>
    </source>
</evidence>
<gene>
    <name evidence="7" type="ORF">F4Y42_06545</name>
</gene>
<dbReference type="SUPFAM" id="SSF56235">
    <property type="entry name" value="N-terminal nucleophile aminohydrolases (Ntn hydrolases)"/>
    <property type="match status" value="1"/>
</dbReference>
<dbReference type="PANTHER" id="PTHR34218:SF4">
    <property type="entry name" value="ACYL-HOMOSERINE LACTONE ACYLASE QUIP"/>
    <property type="match status" value="1"/>
</dbReference>
<keyword evidence="6" id="KW-1133">Transmembrane helix</keyword>
<dbReference type="PANTHER" id="PTHR34218">
    <property type="entry name" value="PEPTIDASE S45 PENICILLIN AMIDASE"/>
    <property type="match status" value="1"/>
</dbReference>
<dbReference type="Pfam" id="PF01804">
    <property type="entry name" value="Penicil_amidase"/>
    <property type="match status" value="1"/>
</dbReference>
<dbReference type="InterPro" id="IPR043146">
    <property type="entry name" value="Penicillin_amidase_N_B-knob"/>
</dbReference>
<comment type="cofactor">
    <cofactor evidence="5">
        <name>Ca(2+)</name>
        <dbReference type="ChEBI" id="CHEBI:29108"/>
    </cofactor>
    <text evidence="5">Binds 1 Ca(2+) ion per dimer.</text>
</comment>
<proteinExistence type="inferred from homology"/>
<comment type="caution">
    <text evidence="7">The sequence shown here is derived from an EMBL/GenBank/DDBJ whole genome shotgun (WGS) entry which is preliminary data.</text>
</comment>
<feature type="binding site" evidence="5">
    <location>
        <position position="343"/>
    </location>
    <ligand>
        <name>Ca(2+)</name>
        <dbReference type="ChEBI" id="CHEBI:29108"/>
    </ligand>
</feature>
<comment type="similarity">
    <text evidence="1">Belongs to the peptidase S45 family.</text>
</comment>
<dbReference type="GO" id="GO:0046872">
    <property type="term" value="F:metal ion binding"/>
    <property type="evidence" value="ECO:0007669"/>
    <property type="project" value="UniProtKB-KW"/>
</dbReference>
<dbReference type="Gene3D" id="3.60.20.10">
    <property type="entry name" value="Glutamine Phosphoribosylpyrophosphate, subunit 1, domain 1"/>
    <property type="match status" value="1"/>
</dbReference>
<dbReference type="InterPro" id="IPR002692">
    <property type="entry name" value="S45"/>
</dbReference>
<keyword evidence="5" id="KW-0479">Metal-binding</keyword>
<keyword evidence="6" id="KW-0812">Transmembrane</keyword>
<evidence type="ECO:0000256" key="4">
    <source>
        <dbReference type="PIRSR" id="PIRSR001227-1"/>
    </source>
</evidence>
<evidence type="ECO:0000256" key="5">
    <source>
        <dbReference type="PIRSR" id="PIRSR001227-2"/>
    </source>
</evidence>
<evidence type="ECO:0000313" key="7">
    <source>
        <dbReference type="EMBL" id="MXY93096.1"/>
    </source>
</evidence>
<dbReference type="InterPro" id="IPR043147">
    <property type="entry name" value="Penicillin_amidase_A-knob"/>
</dbReference>
<keyword evidence="6" id="KW-0472">Membrane</keyword>
<dbReference type="PIRSF" id="PIRSF001227">
    <property type="entry name" value="Pen_acylase"/>
    <property type="match status" value="1"/>
</dbReference>
<sequence>MNLISVILAVALLFIIVLLGGGLIVYIYWWLVQRTAPQLDGELDLPELEASVEVLRDRHGIPHIYAQNEADLWRAQGFTHAQDRLWQMELNRRVASGRLSELFGAAALDVDRFSRIVGFYRAAHAELDALDQATISTMHHYCQGVNAYIRNRKGRLAAEFNLLRRQPENWSPVDIIAFGKMMTWSLSVNWESELVRLQLAAKLDPTLAADLEPDYPNANPAISEGAGSQESMRLLHTAGLILNEYEQLKSWLGVAAPEFGQGSNAWAVSAEKSFTGRPILCNDPHLVMSMPGTWYEMHLNCPPSPESSNPGIHVSGASFAGAPGIIIGHNEHIAWGLTNAFPDVQDLYIERPHPDNGNGRAPRFEFREEWEEADVHREEIYVRNRARPHVEEVIVTRHGPLLTGILKSDGPDASFPDEPVLTAAPLALRWIGHDPGTVLRSVLRLNRARNWQEYDAALADWSAPSQNFVYADCEDNIAYRLTGAVPIRRNGNGLVPVPGWSGDYEWEGLIPDEELPRLLNPSSGLVVTANNKITGDDYPYLLTFETMPGWRARRIEEMLTERERLTPRDMEQIQIDEVSLYARELTPLLTGHLSEDPYVRVAVNMLQDWGYRMDQESPAALVFHYTLLHLLDLTFGQKLGATAPGFFGKGSSPVFLINGFLLRAQTRLLELLKNEENSPWYADAASGRRRTREELIETALQLSVHRLRREVNPTPRKWAWGRMHQIRYSHTLGSAPILGWLFNRGPYPIGGDGTTLNQTGFFSELPPGLVQVQAAYRQIFDMGNWDAAQSVTASGQSGHPISRNYADQIPMWLEGAYHKMPWSRAAVEKTANRRLILKGGGR</sequence>
<evidence type="ECO:0000256" key="2">
    <source>
        <dbReference type="ARBA" id="ARBA00022801"/>
    </source>
</evidence>
<dbReference type="AlphaFoldDB" id="A0A6B0YPX2"/>
<dbReference type="CDD" id="cd03747">
    <property type="entry name" value="Ntn_PGA_like"/>
    <property type="match status" value="1"/>
</dbReference>
<accession>A0A6B0YPX2</accession>
<evidence type="ECO:0000256" key="6">
    <source>
        <dbReference type="SAM" id="Phobius"/>
    </source>
</evidence>
<dbReference type="GO" id="GO:0017000">
    <property type="term" value="P:antibiotic biosynthetic process"/>
    <property type="evidence" value="ECO:0007669"/>
    <property type="project" value="InterPro"/>
</dbReference>
<feature type="active site" description="Nucleophile" evidence="4">
    <location>
        <position position="263"/>
    </location>
</feature>
<keyword evidence="3" id="KW-0865">Zymogen</keyword>
<dbReference type="InterPro" id="IPR014395">
    <property type="entry name" value="Pen/GL7ACA/AHL_acylase"/>
</dbReference>
<dbReference type="InterPro" id="IPR023343">
    <property type="entry name" value="Penicillin_amidase_dom1"/>
</dbReference>
<keyword evidence="5" id="KW-0106">Calcium</keyword>
<dbReference type="GO" id="GO:0016811">
    <property type="term" value="F:hydrolase activity, acting on carbon-nitrogen (but not peptide) bonds, in linear amides"/>
    <property type="evidence" value="ECO:0007669"/>
    <property type="project" value="InterPro"/>
</dbReference>